<dbReference type="EMBL" id="AP015030">
    <property type="protein sequence ID" value="BAW26863.1"/>
    <property type="molecule type" value="Genomic_DNA"/>
</dbReference>
<dbReference type="InterPro" id="IPR040782">
    <property type="entry name" value="KfrB"/>
</dbReference>
<dbReference type="Pfam" id="PF18790">
    <property type="entry name" value="KfrB"/>
    <property type="match status" value="1"/>
</dbReference>
<accession>A0A1L7NN67</accession>
<proteinExistence type="predicted"/>
<evidence type="ECO:0000256" key="1">
    <source>
        <dbReference type="SAM" id="MobiDB-lite"/>
    </source>
</evidence>
<geneLocation type="plasmid" evidence="4">
    <name>pkf715a dna</name>
</geneLocation>
<name>A0A1L7NN67_PSEPU</name>
<protein>
    <submittedName>
        <fullName evidence="3">Putative nuclease</fullName>
    </submittedName>
</protein>
<keyword evidence="3" id="KW-0614">Plasmid</keyword>
<feature type="domain" description="KfrB" evidence="2">
    <location>
        <begin position="129"/>
        <end position="189"/>
    </location>
</feature>
<gene>
    <name evidence="3" type="ORF">KF715C_pA3580</name>
</gene>
<dbReference type="AlphaFoldDB" id="A0A1L7NN67"/>
<sequence>MHMDKQTDQTTTYQLFQKGREPETFTDAKQAGAAWFKAELSDKSVMTVQQGGQAARVFAQVGKEGTQYYKDLPFDNMPGAADFKASFKEALELRKAEQSGVASGKPAEALAVAKPMDMPGLKNAERGQTYEGKIVAMRDNLVIQAVIDGQKTLHVAHERSALSSAKAGLLHQGKDLSIRYPFAGVGIVQERQLQHERKTPSHQPKGFGGKGF</sequence>
<reference evidence="3 4" key="1">
    <citation type="submission" date="2015-11" db="EMBL/GenBank/DDBJ databases">
        <title>Complete genome sequencing of a biphenyl-degrading bacterium, Pseudomonas putida KF715 (=NBRC110667).</title>
        <authorList>
            <person name="Suenaga H."/>
            <person name="Fujihara N."/>
            <person name="Watanabe T."/>
            <person name="Hirose J."/>
            <person name="Kimura N."/>
            <person name="Yamazoe A."/>
            <person name="Hosoyama A."/>
            <person name="Shimodaira J."/>
            <person name="Furukawa K."/>
        </authorList>
    </citation>
    <scope>NUCLEOTIDE SEQUENCE [LARGE SCALE GENOMIC DNA]</scope>
    <source>
        <strain evidence="3 4">KF715</strain>
        <plasmid evidence="4">Plasmid pkf715a dna</plasmid>
    </source>
</reference>
<evidence type="ECO:0000259" key="2">
    <source>
        <dbReference type="Pfam" id="PF18790"/>
    </source>
</evidence>
<dbReference type="Proteomes" id="UP000218731">
    <property type="component" value="Plasmid pKF715A"/>
</dbReference>
<evidence type="ECO:0000313" key="4">
    <source>
        <dbReference type="Proteomes" id="UP000218731"/>
    </source>
</evidence>
<organism evidence="3 4">
    <name type="scientific">Pseudomonas putida</name>
    <name type="common">Arthrobacter siderocapsulatus</name>
    <dbReference type="NCBI Taxonomy" id="303"/>
    <lineage>
        <taxon>Bacteria</taxon>
        <taxon>Pseudomonadati</taxon>
        <taxon>Pseudomonadota</taxon>
        <taxon>Gammaproteobacteria</taxon>
        <taxon>Pseudomonadales</taxon>
        <taxon>Pseudomonadaceae</taxon>
        <taxon>Pseudomonas</taxon>
    </lineage>
</organism>
<feature type="region of interest" description="Disordered" evidence="1">
    <location>
        <begin position="192"/>
        <end position="212"/>
    </location>
</feature>
<evidence type="ECO:0000313" key="3">
    <source>
        <dbReference type="EMBL" id="BAW26863.1"/>
    </source>
</evidence>